<feature type="compositionally biased region" description="Basic and acidic residues" evidence="1">
    <location>
        <begin position="316"/>
        <end position="349"/>
    </location>
</feature>
<dbReference type="InParanoid" id="L7JW36"/>
<evidence type="ECO:0000256" key="1">
    <source>
        <dbReference type="SAM" id="MobiDB-lite"/>
    </source>
</evidence>
<evidence type="ECO:0000256" key="2">
    <source>
        <dbReference type="SAM" id="Phobius"/>
    </source>
</evidence>
<organism evidence="4 5">
    <name type="scientific">Trachipleistophora hominis</name>
    <name type="common">Microsporidian parasite</name>
    <dbReference type="NCBI Taxonomy" id="72359"/>
    <lineage>
        <taxon>Eukaryota</taxon>
        <taxon>Fungi</taxon>
        <taxon>Fungi incertae sedis</taxon>
        <taxon>Microsporidia</taxon>
        <taxon>Pleistophoridae</taxon>
        <taxon>Trachipleistophora</taxon>
    </lineage>
</organism>
<dbReference type="HOGENOM" id="CLU_719989_0_0_1"/>
<feature type="region of interest" description="Disordered" evidence="1">
    <location>
        <begin position="313"/>
        <end position="349"/>
    </location>
</feature>
<feature type="signal peptide" evidence="3">
    <location>
        <begin position="1"/>
        <end position="19"/>
    </location>
</feature>
<dbReference type="OMA" id="WYISTAS"/>
<dbReference type="AlphaFoldDB" id="L7JW36"/>
<evidence type="ECO:0000313" key="4">
    <source>
        <dbReference type="EMBL" id="ELQ75246.1"/>
    </source>
</evidence>
<keyword evidence="2" id="KW-0472">Membrane</keyword>
<keyword evidence="2" id="KW-1133">Transmembrane helix</keyword>
<name>L7JW36_TRAHO</name>
<gene>
    <name evidence="4" type="ORF">THOM_1809</name>
</gene>
<accession>L7JW36</accession>
<keyword evidence="3" id="KW-0732">Signal</keyword>
<protein>
    <submittedName>
        <fullName evidence="4">Uncharacterized protein</fullName>
    </submittedName>
</protein>
<reference evidence="4 5" key="1">
    <citation type="journal article" date="2012" name="PLoS Pathog.">
        <title>The genome of the obligate intracellular parasite Trachipleistophora hominis: new insights into microsporidian genome dynamics and reductive evolution.</title>
        <authorList>
            <person name="Heinz E."/>
            <person name="Williams T.A."/>
            <person name="Nakjang S."/>
            <person name="Noel C.J."/>
            <person name="Swan D.C."/>
            <person name="Goldberg A.V."/>
            <person name="Harris S.R."/>
            <person name="Weinmaier T."/>
            <person name="Markert S."/>
            <person name="Becher D."/>
            <person name="Bernhardt J."/>
            <person name="Dagan T."/>
            <person name="Hacker C."/>
            <person name="Lucocq J.M."/>
            <person name="Schweder T."/>
            <person name="Rattei T."/>
            <person name="Hall N."/>
            <person name="Hirt R.P."/>
            <person name="Embley T.M."/>
        </authorList>
    </citation>
    <scope>NUCLEOTIDE SEQUENCE [LARGE SCALE GENOMIC DNA]</scope>
</reference>
<keyword evidence="2" id="KW-0812">Transmembrane</keyword>
<sequence length="384" mass="41565">MRFTLSNVLVLLGLWVAEAYCAEVIVKIKKQGTEGAGIGTEEQQAKARTIVDNWKELLKESSDALIRQEDSLGKTDKAHYLREGSGEYAVEYAIVLAGLTPNNVFKAFCDRHAGTKVAGRAVFESVLPDPGEGGEEFSIKKDNFIELLKSSIVFTNLLCVPLAGSGIEKTGDERSRYIDWGRTVNIENAFKELTSSVGTNGSIEVSVPAEVYEGFVAAQKAWIESEKRIYTKLTVTPVSAGTKTKKDEILAVLSKETAGFSDKDLLKAMGLNAAEPEGEDQDGVKPFPPRPQGYAAAVPKVAWYISTASAAPKDGAAGKKKEASKSEEKKEASKSEEKKGDGKSGDTEEGWFKKNRKPLFIVGIGLLALVVIAIIVVIVIRMKN</sequence>
<proteinExistence type="predicted"/>
<evidence type="ECO:0000256" key="3">
    <source>
        <dbReference type="SAM" id="SignalP"/>
    </source>
</evidence>
<dbReference type="EMBL" id="JH993979">
    <property type="protein sequence ID" value="ELQ75246.1"/>
    <property type="molecule type" value="Genomic_DNA"/>
</dbReference>
<dbReference type="VEuPathDB" id="MicrosporidiaDB:THOM_1809"/>
<feature type="chain" id="PRO_5003978811" evidence="3">
    <location>
        <begin position="20"/>
        <end position="384"/>
    </location>
</feature>
<evidence type="ECO:0000313" key="5">
    <source>
        <dbReference type="Proteomes" id="UP000011185"/>
    </source>
</evidence>
<dbReference type="Proteomes" id="UP000011185">
    <property type="component" value="Unassembled WGS sequence"/>
</dbReference>
<keyword evidence="5" id="KW-1185">Reference proteome</keyword>
<feature type="transmembrane region" description="Helical" evidence="2">
    <location>
        <begin position="359"/>
        <end position="380"/>
    </location>
</feature>